<dbReference type="PANTHER" id="PTHR43829">
    <property type="entry name" value="AQUAPORIN OR AQUAGLYCEROPORIN RELATED"/>
    <property type="match status" value="1"/>
</dbReference>
<feature type="transmembrane region" description="Helical" evidence="9">
    <location>
        <begin position="112"/>
        <end position="132"/>
    </location>
</feature>
<keyword evidence="11" id="KW-1185">Reference proteome</keyword>
<reference evidence="10 11" key="1">
    <citation type="submission" date="2024-08" db="EMBL/GenBank/DDBJ databases">
        <title>Gnathostoma spinigerum genome.</title>
        <authorList>
            <person name="Gonzalez-Bertolin B."/>
            <person name="Monzon S."/>
            <person name="Zaballos A."/>
            <person name="Jimenez P."/>
            <person name="Dekumyoy P."/>
            <person name="Varona S."/>
            <person name="Cuesta I."/>
            <person name="Sumanam S."/>
            <person name="Adisakwattana P."/>
            <person name="Gasser R.B."/>
            <person name="Hernandez-Gonzalez A."/>
            <person name="Young N.D."/>
            <person name="Perteguer M.J."/>
        </authorList>
    </citation>
    <scope>NUCLEOTIDE SEQUENCE [LARGE SCALE GENOMIC DNA]</scope>
    <source>
        <strain evidence="10">AL3</strain>
        <tissue evidence="10">Liver</tissue>
    </source>
</reference>
<evidence type="ECO:0000256" key="5">
    <source>
        <dbReference type="ARBA" id="ARBA00022989"/>
    </source>
</evidence>
<dbReference type="InterPro" id="IPR050363">
    <property type="entry name" value="MIP/Aquaporin"/>
</dbReference>
<dbReference type="InterPro" id="IPR023271">
    <property type="entry name" value="Aquaporin-like"/>
</dbReference>
<sequence>MTETKFYPEILRHKLSIKNKVIRCFLGELFGTFLLIFIGECIIAQFILSHEKLNTWIQINIGWGLDVTFAAQCVTKVSGGHLNPAVSVMLFSFGEIDLFTLGYYVVAQNIGAFLGGAATYGLYIGASFRFILL</sequence>
<comment type="function">
    <text evidence="7">Aquaglyceroporin that may modulate the water content and osmolytes during anhydrobiosis.</text>
</comment>
<comment type="caution">
    <text evidence="10">The sequence shown here is derived from an EMBL/GenBank/DDBJ whole genome shotgun (WGS) entry which is preliminary data.</text>
</comment>
<dbReference type="Gene3D" id="1.20.1080.10">
    <property type="entry name" value="Glycerol uptake facilitator protein"/>
    <property type="match status" value="1"/>
</dbReference>
<evidence type="ECO:0000256" key="8">
    <source>
        <dbReference type="RuleBase" id="RU000477"/>
    </source>
</evidence>
<evidence type="ECO:0000256" key="4">
    <source>
        <dbReference type="ARBA" id="ARBA00022692"/>
    </source>
</evidence>
<keyword evidence="5 9" id="KW-1133">Transmembrane helix</keyword>
<gene>
    <name evidence="10" type="ORF">AB6A40_007118</name>
</gene>
<evidence type="ECO:0000256" key="7">
    <source>
        <dbReference type="ARBA" id="ARBA00045280"/>
    </source>
</evidence>
<comment type="subcellular location">
    <subcellularLocation>
        <location evidence="1">Membrane</location>
        <topology evidence="1">Multi-pass membrane protein</topology>
    </subcellularLocation>
</comment>
<keyword evidence="6 9" id="KW-0472">Membrane</keyword>
<evidence type="ECO:0000256" key="9">
    <source>
        <dbReference type="SAM" id="Phobius"/>
    </source>
</evidence>
<dbReference type="GO" id="GO:0055085">
    <property type="term" value="P:transmembrane transport"/>
    <property type="evidence" value="ECO:0007669"/>
    <property type="project" value="UniProtKB-ARBA"/>
</dbReference>
<keyword evidence="4 8" id="KW-0812">Transmembrane</keyword>
<dbReference type="InterPro" id="IPR000425">
    <property type="entry name" value="MIP"/>
</dbReference>
<keyword evidence="3 8" id="KW-0813">Transport</keyword>
<organism evidence="10 11">
    <name type="scientific">Gnathostoma spinigerum</name>
    <dbReference type="NCBI Taxonomy" id="75299"/>
    <lineage>
        <taxon>Eukaryota</taxon>
        <taxon>Metazoa</taxon>
        <taxon>Ecdysozoa</taxon>
        <taxon>Nematoda</taxon>
        <taxon>Chromadorea</taxon>
        <taxon>Rhabditida</taxon>
        <taxon>Spirurina</taxon>
        <taxon>Gnathostomatomorpha</taxon>
        <taxon>Gnathostomatoidea</taxon>
        <taxon>Gnathostomatidae</taxon>
        <taxon>Gnathostoma</taxon>
    </lineage>
</organism>
<evidence type="ECO:0000313" key="11">
    <source>
        <dbReference type="Proteomes" id="UP001608902"/>
    </source>
</evidence>
<accession>A0ABD6EQF0</accession>
<evidence type="ECO:0000256" key="2">
    <source>
        <dbReference type="ARBA" id="ARBA00006175"/>
    </source>
</evidence>
<evidence type="ECO:0000256" key="3">
    <source>
        <dbReference type="ARBA" id="ARBA00022448"/>
    </source>
</evidence>
<dbReference type="Pfam" id="PF00230">
    <property type="entry name" value="MIP"/>
    <property type="match status" value="1"/>
</dbReference>
<evidence type="ECO:0000256" key="1">
    <source>
        <dbReference type="ARBA" id="ARBA00004141"/>
    </source>
</evidence>
<evidence type="ECO:0000313" key="10">
    <source>
        <dbReference type="EMBL" id="MFH4980409.1"/>
    </source>
</evidence>
<dbReference type="PANTHER" id="PTHR43829:SF5">
    <property type="entry name" value="AQUAPORIN-9"/>
    <property type="match status" value="1"/>
</dbReference>
<dbReference type="PRINTS" id="PR00783">
    <property type="entry name" value="MINTRINSICP"/>
</dbReference>
<protein>
    <recommendedName>
        <fullName evidence="12">Aquaporin</fullName>
    </recommendedName>
</protein>
<dbReference type="GO" id="GO:0016020">
    <property type="term" value="C:membrane"/>
    <property type="evidence" value="ECO:0007669"/>
    <property type="project" value="UniProtKB-SubCell"/>
</dbReference>
<evidence type="ECO:0008006" key="12">
    <source>
        <dbReference type="Google" id="ProtNLM"/>
    </source>
</evidence>
<dbReference type="AlphaFoldDB" id="A0ABD6EQF0"/>
<comment type="similarity">
    <text evidence="2 8">Belongs to the MIP/aquaporin (TC 1.A.8) family.</text>
</comment>
<dbReference type="EMBL" id="JBGFUD010005508">
    <property type="protein sequence ID" value="MFH4980409.1"/>
    <property type="molecule type" value="Genomic_DNA"/>
</dbReference>
<feature type="transmembrane region" description="Helical" evidence="9">
    <location>
        <begin position="21"/>
        <end position="47"/>
    </location>
</feature>
<dbReference type="SUPFAM" id="SSF81338">
    <property type="entry name" value="Aquaporin-like"/>
    <property type="match status" value="1"/>
</dbReference>
<dbReference type="Proteomes" id="UP001608902">
    <property type="component" value="Unassembled WGS sequence"/>
</dbReference>
<name>A0ABD6EQF0_9BILA</name>
<proteinExistence type="inferred from homology"/>
<evidence type="ECO:0000256" key="6">
    <source>
        <dbReference type="ARBA" id="ARBA00023136"/>
    </source>
</evidence>